<dbReference type="SUPFAM" id="SSF50331">
    <property type="entry name" value="MOP-like"/>
    <property type="match status" value="1"/>
</dbReference>
<dbReference type="Gene3D" id="2.40.50.140">
    <property type="entry name" value="Nucleic acid-binding proteins"/>
    <property type="match status" value="1"/>
</dbReference>
<feature type="compositionally biased region" description="Low complexity" evidence="2">
    <location>
        <begin position="133"/>
        <end position="150"/>
    </location>
</feature>
<proteinExistence type="inferred from homology"/>
<gene>
    <name evidence="3" type="ORF">SAMN04488105_103115</name>
</gene>
<dbReference type="PANTHER" id="PTHR43875">
    <property type="entry name" value="MALTODEXTRIN IMPORT ATP-BINDING PROTEIN MSMX"/>
    <property type="match status" value="1"/>
</dbReference>
<reference evidence="4" key="1">
    <citation type="submission" date="2016-10" db="EMBL/GenBank/DDBJ databases">
        <authorList>
            <person name="Varghese N."/>
            <person name="Submissions S."/>
        </authorList>
    </citation>
    <scope>NUCLEOTIDE SEQUENCE [LARGE SCALE GENOMIC DNA]</scope>
    <source>
        <strain evidence="4">DSM 10146</strain>
    </source>
</reference>
<dbReference type="EMBL" id="FNAV01000003">
    <property type="protein sequence ID" value="SDE38051.1"/>
    <property type="molecule type" value="Genomic_DNA"/>
</dbReference>
<keyword evidence="3" id="KW-0813">Transport</keyword>
<feature type="region of interest" description="Disordered" evidence="2">
    <location>
        <begin position="95"/>
        <end position="160"/>
    </location>
</feature>
<evidence type="ECO:0000313" key="3">
    <source>
        <dbReference type="EMBL" id="SDE38051.1"/>
    </source>
</evidence>
<dbReference type="InterPro" id="IPR012340">
    <property type="entry name" value="NA-bd_OB-fold"/>
</dbReference>
<evidence type="ECO:0000256" key="1">
    <source>
        <dbReference type="ARBA" id="ARBA00005417"/>
    </source>
</evidence>
<dbReference type="GO" id="GO:0016887">
    <property type="term" value="F:ATP hydrolysis activity"/>
    <property type="evidence" value="ECO:0007669"/>
    <property type="project" value="InterPro"/>
</dbReference>
<keyword evidence="4" id="KW-1185">Reference proteome</keyword>
<evidence type="ECO:0000256" key="2">
    <source>
        <dbReference type="SAM" id="MobiDB-lite"/>
    </source>
</evidence>
<organism evidence="3 4">
    <name type="scientific">Salipiger thiooxidans</name>
    <dbReference type="NCBI Taxonomy" id="282683"/>
    <lineage>
        <taxon>Bacteria</taxon>
        <taxon>Pseudomonadati</taxon>
        <taxon>Pseudomonadota</taxon>
        <taxon>Alphaproteobacteria</taxon>
        <taxon>Rhodobacterales</taxon>
        <taxon>Roseobacteraceae</taxon>
        <taxon>Salipiger</taxon>
    </lineage>
</organism>
<dbReference type="InterPro" id="IPR027417">
    <property type="entry name" value="P-loop_NTPase"/>
</dbReference>
<dbReference type="AlphaFoldDB" id="A0A1G7CFJ9"/>
<dbReference type="InterPro" id="IPR047641">
    <property type="entry name" value="ABC_transpr_MalK/UgpC-like"/>
</dbReference>
<dbReference type="PANTHER" id="PTHR43875:SF1">
    <property type="entry name" value="OSMOPROTECTIVE COMPOUNDS UPTAKE ATP-BINDING PROTEIN GGTA"/>
    <property type="match status" value="1"/>
</dbReference>
<protein>
    <submittedName>
        <fullName evidence="3">ABC-type sugar transport system, ATPase component</fullName>
    </submittedName>
</protein>
<dbReference type="SUPFAM" id="SSF52540">
    <property type="entry name" value="P-loop containing nucleoside triphosphate hydrolases"/>
    <property type="match status" value="1"/>
</dbReference>
<dbReference type="Gene3D" id="3.40.50.300">
    <property type="entry name" value="P-loop containing nucleotide triphosphate hydrolases"/>
    <property type="match status" value="1"/>
</dbReference>
<dbReference type="Proteomes" id="UP000198994">
    <property type="component" value="Unassembled WGS sequence"/>
</dbReference>
<dbReference type="STRING" id="282683.SAMN04488105_103115"/>
<comment type="similarity">
    <text evidence="1">Belongs to the ABC transporter superfamily.</text>
</comment>
<accession>A0A1G7CFJ9</accession>
<dbReference type="InterPro" id="IPR008995">
    <property type="entry name" value="Mo/tungstate-bd_C_term_dom"/>
</dbReference>
<feature type="compositionally biased region" description="Basic and acidic residues" evidence="2">
    <location>
        <begin position="151"/>
        <end position="160"/>
    </location>
</feature>
<dbReference type="GO" id="GO:0055052">
    <property type="term" value="C:ATP-binding cassette (ABC) transporter complex, substrate-binding subunit-containing"/>
    <property type="evidence" value="ECO:0007669"/>
    <property type="project" value="TreeGrafter"/>
</dbReference>
<evidence type="ECO:0000313" key="4">
    <source>
        <dbReference type="Proteomes" id="UP000198994"/>
    </source>
</evidence>
<name>A0A1G7CFJ9_9RHOB</name>
<sequence>MTPALRNVAMVFQQYSLYPDMTVRGDLAFPLKSPLLRYEEAQIARKLRADLRVELKNIQAQSGVPFLYVSHDQIEAMAMASHVGVRDQGRLVQFGSPRESARTRSASTPQAASASRASTSCPRICSPAPPRPRAISACAPSRSGRATAPRAESREPRAESRVIPVEHLGDQTRLHLSFRDHALITLTEPHTALRSGDTVRITPEPPFFSTPPAPSPSEEAAMRQFITLKEDIVAEAVDGVVSASGGRLARLEGYPHIRVVLRAD</sequence>
<feature type="compositionally biased region" description="Polar residues" evidence="2">
    <location>
        <begin position="103"/>
        <end position="119"/>
    </location>
</feature>
<keyword evidence="3" id="KW-0762">Sugar transport</keyword>